<dbReference type="GO" id="GO:0012505">
    <property type="term" value="C:endomembrane system"/>
    <property type="evidence" value="ECO:0007669"/>
    <property type="project" value="UniProtKB-SubCell"/>
</dbReference>
<evidence type="ECO:0000256" key="8">
    <source>
        <dbReference type="ARBA" id="ARBA00023137"/>
    </source>
</evidence>
<dbReference type="Gene3D" id="1.20.1270.60">
    <property type="entry name" value="Arfaptin homology (AH) domain/BAR domain"/>
    <property type="match status" value="1"/>
</dbReference>
<sequence length="1453" mass="158602">MDKVDDTVTLSGSGSGGGGGDGDPPPAQDTTNTTHASNADKDNGQAMDSPLTPADTPLPPLPPTPAKNSTTDDATASASDDTSAQDSEDQSDRAHEDKQPADEEAEEEEAEAEEEEEAEAEEEAEEDCEPLTMPAPEEDNAQQASTEQPRVLEEELEYDDGPKEAFNDAAAATENGDTCTQESDDACNSADADCKQGAQPQADDADESASETEAEVTQFSPKESGSAVVMQVSTGDAGNEQTADVECSVDDNTASTADDTTPATPTTPAVTEGGNEDMDAVALQSERTFVSCLSYPGATELIRDQMEEDISLLFQLERYITARVEMDRAHAMQVKEQAEETKSFLDALKYQNGPVFQGFRKVLLGHILASQHVVEQTKAAKLEVIKSVQDVKAAKQTVRDVFDSINNPINSEYSRHVDTITELKAQLRAQCKAFSDKHKKLKGVSPGKKNYNKLREQLKEATIAMHTTFCKLYVSAMDAKEHVDTYFQEELPTLLEGIEEQNRFLVGDVKRCLREMHERFDYADKEMQGISAQNLRFISAIDPSREYQQLMASFDAPNDNPECKLDDETNLKDTEDLLITTNSGITDPKRLLFADTTKDCLEQICTEERKFAEDRSQHLATKETQLHEMEDSAVWLDNAPPATDRDAFNLRRSLLTNVQNIHCKRVEVASLRSKQRRHKTVADLVGGFLDEQGTAEPAAWSDLIGVEAPADSPTKKRSQSLLQKLNPFSRGSSRTSVASAESDHRGSTSSSSHHETTTTAPLKEEPAAENEVGDASGSDGHSGQDKAAAAQASTTTATAAEDNSHVQHSTAATTTGETTQHGGTEDAAGDDDGDGGHMNMQDEYGDTEVEGGDVSHGDAAATATTEQLRDKNKPAPATGEEHTSGKSGDADADVADDVYTDGQAANDVQHDHAVEGAAPVGETAPQQAPAGSSNSGNDEQDETAGYELQSEFESVLDKVDEEQHGKPLADRPLPPVPPPADAPKPSAQSFYLKPQERTESDGPEDGPAPPVPPRGSKPARPTESAVNMPLPNTPRPPAPSPPAPPPSVYTRRYLVSRPREPFDPLSSTIPFPIDVAVALEDQPWFFGDIARQGAEQLLEQPGDFLVRFSTNKNRNIVTVADQFMQARHYVIEEGEGLCWIQQLSFPSTPALVAHHVHTRAPITPTGAQAKFPVFRMEMGEVKVWYNSELQQIRDLGSGHFGAVKLMKDTRTSEQYAVKTCTNDTILDTKEFMREAITFSHLAHKNIARMFGVTNDTPLRIVMELCENGALLNYLRDKGPHEPRQQLWWCQQVCEGMIYLSEQNCIHRDLAARNTLLANDLTAKISDFGLSRLVSGDEGLYQVRFTKAMPIRWTAPEALFYSTFSLKSDVWSFGVLMYEVFSGGKIPYAGYATNEEVKQFVDRGGHLENPGTTDAMFQIMQRCWVTEVQDRISFRELSGLLTAIESDFIGSTDS</sequence>
<evidence type="ECO:0000259" key="13">
    <source>
        <dbReference type="PROSITE" id="PS50011"/>
    </source>
</evidence>
<feature type="compositionally biased region" description="Pro residues" evidence="11">
    <location>
        <begin position="56"/>
        <end position="65"/>
    </location>
</feature>
<feature type="compositionally biased region" description="Low complexity" evidence="11">
    <location>
        <begin position="787"/>
        <end position="800"/>
    </location>
</feature>
<keyword evidence="8" id="KW-0829">Tyrosine-protein kinase</keyword>
<dbReference type="eggNOG" id="KOG0194">
    <property type="taxonomic scope" value="Eukaryota"/>
</dbReference>
<dbReference type="GeneID" id="16073032"/>
<dbReference type="OrthoDB" id="4062651at2759"/>
<keyword evidence="5 14" id="KW-0418">Kinase</keyword>
<feature type="compositionally biased region" description="Polar residues" evidence="11">
    <location>
        <begin position="729"/>
        <end position="739"/>
    </location>
</feature>
<dbReference type="Gene3D" id="3.30.505.10">
    <property type="entry name" value="SH2 domain"/>
    <property type="match status" value="1"/>
</dbReference>
<reference evidence="14" key="1">
    <citation type="submission" date="2009-08" db="EMBL/GenBank/DDBJ databases">
        <title>Annotation of Salpingoeca rosetta.</title>
        <authorList>
            <consortium name="The Broad Institute Genome Sequencing Platform"/>
            <person name="Russ C."/>
            <person name="Cuomo C."/>
            <person name="Burger G."/>
            <person name="Gray M.W."/>
            <person name="Holland P.W.H."/>
            <person name="King N."/>
            <person name="Lang F.B.F."/>
            <person name="Roger A.J."/>
            <person name="Ruiz-Trillo I."/>
            <person name="Young S.K."/>
            <person name="Zeng Q."/>
            <person name="Gargeya S."/>
            <person name="Alvarado L."/>
            <person name="Berlin A."/>
            <person name="Chapman S.B."/>
            <person name="Chen Z."/>
            <person name="Freedman E."/>
            <person name="Gellesch M."/>
            <person name="Goldberg J."/>
            <person name="Griggs A."/>
            <person name="Gujja S."/>
            <person name="Heilman E."/>
            <person name="Heiman D."/>
            <person name="Howarth C."/>
            <person name="Mehta T."/>
            <person name="Neiman D."/>
            <person name="Pearson M."/>
            <person name="Roberts A."/>
            <person name="Saif S."/>
            <person name="Shea T."/>
            <person name="Shenoy N."/>
            <person name="Sisk P."/>
            <person name="Stolte C."/>
            <person name="Sykes S."/>
            <person name="White J."/>
            <person name="Yandava C."/>
            <person name="Haas B."/>
            <person name="Nusbaum C."/>
            <person name="Birren B."/>
        </authorList>
    </citation>
    <scope>NUCLEOTIDE SEQUENCE [LARGE SCALE GENOMIC DNA]</scope>
    <source>
        <strain evidence="14">ATCC 50818</strain>
    </source>
</reference>
<dbReference type="Pfam" id="PF00017">
    <property type="entry name" value="SH2"/>
    <property type="match status" value="1"/>
</dbReference>
<dbReference type="Gene3D" id="1.10.510.10">
    <property type="entry name" value="Transferase(Phosphotransferase) domain 1"/>
    <property type="match status" value="1"/>
</dbReference>
<dbReference type="EC" id="2.7.10.2" evidence="2"/>
<dbReference type="InterPro" id="IPR000719">
    <property type="entry name" value="Prot_kinase_dom"/>
</dbReference>
<evidence type="ECO:0000313" key="14">
    <source>
        <dbReference type="EMBL" id="EGD74821.1"/>
    </source>
</evidence>
<dbReference type="InterPro" id="IPR011009">
    <property type="entry name" value="Kinase-like_dom_sf"/>
</dbReference>
<feature type="compositionally biased region" description="Gly residues" evidence="11">
    <location>
        <begin position="13"/>
        <end position="22"/>
    </location>
</feature>
<dbReference type="EMBL" id="GL832970">
    <property type="protein sequence ID" value="EGD74821.1"/>
    <property type="molecule type" value="Genomic_DNA"/>
</dbReference>
<feature type="compositionally biased region" description="Low complexity" evidence="11">
    <location>
        <begin position="69"/>
        <end position="85"/>
    </location>
</feature>
<dbReference type="GO" id="GO:0004715">
    <property type="term" value="F:non-membrane spanning protein tyrosine kinase activity"/>
    <property type="evidence" value="ECO:0007669"/>
    <property type="project" value="UniProtKB-EC"/>
</dbReference>
<dbReference type="InterPro" id="IPR036860">
    <property type="entry name" value="SH2_dom_sf"/>
</dbReference>
<dbReference type="InterPro" id="IPR017441">
    <property type="entry name" value="Protein_kinase_ATP_BS"/>
</dbReference>
<comment type="subcellular location">
    <subcellularLocation>
        <location evidence="1">Endomembrane system</location>
    </subcellularLocation>
</comment>
<feature type="compositionally biased region" description="Polar residues" evidence="11">
    <location>
        <begin position="924"/>
        <end position="937"/>
    </location>
</feature>
<evidence type="ECO:0000256" key="7">
    <source>
        <dbReference type="ARBA" id="ARBA00023136"/>
    </source>
</evidence>
<feature type="binding site" evidence="10">
    <location>
        <position position="1218"/>
    </location>
    <ligand>
        <name>ATP</name>
        <dbReference type="ChEBI" id="CHEBI:30616"/>
    </ligand>
</feature>
<evidence type="ECO:0000256" key="9">
    <source>
        <dbReference type="PROSITE-ProRule" id="PRU00191"/>
    </source>
</evidence>
<dbReference type="GO" id="GO:0048468">
    <property type="term" value="P:cell development"/>
    <property type="evidence" value="ECO:0007669"/>
    <property type="project" value="UniProtKB-ARBA"/>
</dbReference>
<feature type="compositionally biased region" description="Acidic residues" evidence="11">
    <location>
        <begin position="203"/>
        <end position="214"/>
    </location>
</feature>
<evidence type="ECO:0000256" key="6">
    <source>
        <dbReference type="ARBA" id="ARBA00022840"/>
    </source>
</evidence>
<feature type="compositionally biased region" description="Basic and acidic residues" evidence="11">
    <location>
        <begin position="741"/>
        <end position="766"/>
    </location>
</feature>
<dbReference type="FunCoup" id="F2UDX1">
    <property type="interactions" value="710"/>
</dbReference>
<dbReference type="PROSITE" id="PS00107">
    <property type="entry name" value="PROTEIN_KINASE_ATP"/>
    <property type="match status" value="1"/>
</dbReference>
<dbReference type="OMA" id="MEDSAVW"/>
<feature type="compositionally biased region" description="Polar residues" evidence="11">
    <location>
        <begin position="28"/>
        <end position="37"/>
    </location>
</feature>
<evidence type="ECO:0000256" key="5">
    <source>
        <dbReference type="ARBA" id="ARBA00022777"/>
    </source>
</evidence>
<evidence type="ECO:0000256" key="2">
    <source>
        <dbReference type="ARBA" id="ARBA00011903"/>
    </source>
</evidence>
<dbReference type="CDD" id="cd00192">
    <property type="entry name" value="PTKc"/>
    <property type="match status" value="1"/>
</dbReference>
<evidence type="ECO:0000256" key="11">
    <source>
        <dbReference type="SAM" id="MobiDB-lite"/>
    </source>
</evidence>
<feature type="compositionally biased region" description="Pro residues" evidence="11">
    <location>
        <begin position="1006"/>
        <end position="1015"/>
    </location>
</feature>
<dbReference type="GO" id="GO:0050793">
    <property type="term" value="P:regulation of developmental process"/>
    <property type="evidence" value="ECO:0007669"/>
    <property type="project" value="UniProtKB-ARBA"/>
</dbReference>
<feature type="domain" description="Protein kinase" evidence="13">
    <location>
        <begin position="1189"/>
        <end position="1448"/>
    </location>
</feature>
<dbReference type="PROSITE" id="PS50011">
    <property type="entry name" value="PROTEIN_KINASE_DOM"/>
    <property type="match status" value="1"/>
</dbReference>
<dbReference type="STRING" id="946362.F2UDX1"/>
<dbReference type="KEGG" id="sre:PTSG_07054"/>
<dbReference type="PANTHER" id="PTHR24418">
    <property type="entry name" value="TYROSINE-PROTEIN KINASE"/>
    <property type="match status" value="1"/>
</dbReference>
<dbReference type="PRINTS" id="PR00109">
    <property type="entry name" value="TYRKINASE"/>
</dbReference>
<feature type="compositionally biased region" description="Basic and acidic residues" evidence="11">
    <location>
        <begin position="867"/>
        <end position="884"/>
    </location>
</feature>
<feature type="compositionally biased region" description="Acidic residues" evidence="11">
    <location>
        <begin position="890"/>
        <end position="899"/>
    </location>
</feature>
<accession>F2UDX1</accession>
<feature type="compositionally biased region" description="Pro residues" evidence="11">
    <location>
        <begin position="1031"/>
        <end position="1047"/>
    </location>
</feature>
<feature type="compositionally biased region" description="Basic and acidic residues" evidence="11">
    <location>
        <begin position="955"/>
        <end position="969"/>
    </location>
</feature>
<dbReference type="SMART" id="SM00219">
    <property type="entry name" value="TyrKc"/>
    <property type="match status" value="1"/>
</dbReference>
<evidence type="ECO:0000256" key="10">
    <source>
        <dbReference type="PROSITE-ProRule" id="PRU10141"/>
    </source>
</evidence>
<evidence type="ECO:0000313" key="15">
    <source>
        <dbReference type="Proteomes" id="UP000007799"/>
    </source>
</evidence>
<keyword evidence="3" id="KW-0808">Transferase</keyword>
<feature type="region of interest" description="Disordered" evidence="11">
    <location>
        <begin position="709"/>
        <end position="1049"/>
    </location>
</feature>
<feature type="compositionally biased region" description="Low complexity" evidence="11">
    <location>
        <begin position="253"/>
        <end position="271"/>
    </location>
</feature>
<dbReference type="PROSITE" id="PS50001">
    <property type="entry name" value="SH2"/>
    <property type="match status" value="1"/>
</dbReference>
<dbReference type="SUPFAM" id="SSF55550">
    <property type="entry name" value="SH2 domain"/>
    <property type="match status" value="1"/>
</dbReference>
<keyword evidence="15" id="KW-1185">Reference proteome</keyword>
<dbReference type="FunFam" id="1.10.510.10:FF:001512">
    <property type="entry name" value="Receptor tyrosine-protein kinase erbB-2"/>
    <property type="match status" value="1"/>
</dbReference>
<dbReference type="InParanoid" id="F2UDX1"/>
<dbReference type="InterPro" id="IPR027267">
    <property type="entry name" value="AH/BAR_dom_sf"/>
</dbReference>
<dbReference type="InterPro" id="IPR000980">
    <property type="entry name" value="SH2"/>
</dbReference>
<feature type="region of interest" description="Disordered" evidence="11">
    <location>
        <begin position="1"/>
        <end position="226"/>
    </location>
</feature>
<name>F2UDX1_SALR5</name>
<dbReference type="Proteomes" id="UP000007799">
    <property type="component" value="Unassembled WGS sequence"/>
</dbReference>
<dbReference type="InterPro" id="IPR050198">
    <property type="entry name" value="Non-receptor_tyrosine_kinases"/>
</dbReference>
<protein>
    <recommendedName>
        <fullName evidence="2">non-specific protein-tyrosine kinase</fullName>
        <ecNumber evidence="2">2.7.10.2</ecNumber>
    </recommendedName>
</protein>
<dbReference type="RefSeq" id="XP_004992466.1">
    <property type="nucleotide sequence ID" value="XM_004992409.1"/>
</dbReference>
<dbReference type="SUPFAM" id="SSF103657">
    <property type="entry name" value="BAR/IMD domain-like"/>
    <property type="match status" value="1"/>
</dbReference>
<dbReference type="InterPro" id="IPR001245">
    <property type="entry name" value="Ser-Thr/Tyr_kinase_cat_dom"/>
</dbReference>
<gene>
    <name evidence="14" type="ORF">PTSG_07054</name>
</gene>
<evidence type="ECO:0000256" key="4">
    <source>
        <dbReference type="ARBA" id="ARBA00022741"/>
    </source>
</evidence>
<keyword evidence="6 10" id="KW-0067">ATP-binding</keyword>
<feature type="compositionally biased region" description="Pro residues" evidence="11">
    <location>
        <begin position="972"/>
        <end position="982"/>
    </location>
</feature>
<feature type="compositionally biased region" description="Basic and acidic residues" evidence="11">
    <location>
        <begin position="90"/>
        <end position="101"/>
    </location>
</feature>
<dbReference type="SUPFAM" id="SSF56112">
    <property type="entry name" value="Protein kinase-like (PK-like)"/>
    <property type="match status" value="1"/>
</dbReference>
<keyword evidence="7" id="KW-0472">Membrane</keyword>
<keyword evidence="9" id="KW-0727">SH2 domain</keyword>
<dbReference type="InterPro" id="IPR020635">
    <property type="entry name" value="Tyr_kinase_cat_dom"/>
</dbReference>
<feature type="region of interest" description="Disordered" evidence="11">
    <location>
        <begin position="253"/>
        <end position="274"/>
    </location>
</feature>
<proteinExistence type="predicted"/>
<evidence type="ECO:0000256" key="3">
    <source>
        <dbReference type="ARBA" id="ARBA00022679"/>
    </source>
</evidence>
<feature type="compositionally biased region" description="Low complexity" evidence="11">
    <location>
        <begin position="807"/>
        <end position="826"/>
    </location>
</feature>
<organism evidence="15">
    <name type="scientific">Salpingoeca rosetta (strain ATCC 50818 / BSB-021)</name>
    <dbReference type="NCBI Taxonomy" id="946362"/>
    <lineage>
        <taxon>Eukaryota</taxon>
        <taxon>Choanoflagellata</taxon>
        <taxon>Craspedida</taxon>
        <taxon>Salpingoecidae</taxon>
        <taxon>Salpingoeca</taxon>
    </lineage>
</organism>
<dbReference type="GO" id="GO:0005524">
    <property type="term" value="F:ATP binding"/>
    <property type="evidence" value="ECO:0007669"/>
    <property type="project" value="UniProtKB-UniRule"/>
</dbReference>
<dbReference type="Pfam" id="PF07714">
    <property type="entry name" value="PK_Tyr_Ser-Thr"/>
    <property type="match status" value="1"/>
</dbReference>
<keyword evidence="4 10" id="KW-0547">Nucleotide-binding</keyword>
<dbReference type="SMART" id="SM00252">
    <property type="entry name" value="SH2"/>
    <property type="match status" value="1"/>
</dbReference>
<feature type="domain" description="SH2" evidence="12">
    <location>
        <begin position="1084"/>
        <end position="1173"/>
    </location>
</feature>
<evidence type="ECO:0000259" key="12">
    <source>
        <dbReference type="PROSITE" id="PS50001"/>
    </source>
</evidence>
<feature type="compositionally biased region" description="Acidic residues" evidence="11">
    <location>
        <begin position="102"/>
        <end position="129"/>
    </location>
</feature>
<evidence type="ECO:0000256" key="1">
    <source>
        <dbReference type="ARBA" id="ARBA00004308"/>
    </source>
</evidence>